<dbReference type="PATRIC" id="fig|272562.8.peg.1136"/>
<dbReference type="AlphaFoldDB" id="Q97KJ2"/>
<dbReference type="STRING" id="272562.CA_C0927"/>
<reference evidence="1 2" key="1">
    <citation type="journal article" date="2001" name="J. Bacteriol.">
        <title>Genome sequence and comparative analysis of the solvent-producing bacterium Clostridium acetobutylicum.</title>
        <authorList>
            <person name="Nolling J."/>
            <person name="Breton G."/>
            <person name="Omelchenko M.V."/>
            <person name="Makarova K.S."/>
            <person name="Zeng Q."/>
            <person name="Gibson R."/>
            <person name="Lee H.M."/>
            <person name="Dubois J."/>
            <person name="Qiu D."/>
            <person name="Hitti J."/>
            <person name="Wolf Y.I."/>
            <person name="Tatusov R.L."/>
            <person name="Sabathe F."/>
            <person name="Doucette-Stamm L."/>
            <person name="Soucaille P."/>
            <person name="Daly M.J."/>
            <person name="Bennett G.N."/>
            <person name="Koonin E.V."/>
            <person name="Smith D.R."/>
        </authorList>
    </citation>
    <scope>NUCLEOTIDE SEQUENCE [LARGE SCALE GENOMIC DNA]</scope>
    <source>
        <strain evidence="2">ATCC 824 / DSM 792 / JCM 1419 / LMG 5710 / VKM B-1787</strain>
    </source>
</reference>
<keyword evidence="2" id="KW-1185">Reference proteome</keyword>
<dbReference type="RefSeq" id="WP_010964245.1">
    <property type="nucleotide sequence ID" value="NC_003030.1"/>
</dbReference>
<dbReference type="Proteomes" id="UP000000814">
    <property type="component" value="Chromosome"/>
</dbReference>
<protein>
    <submittedName>
        <fullName evidence="1">Uncharacterized protein</fullName>
    </submittedName>
</protein>
<accession>Q97KJ2</accession>
<sequence>MNSDEIRIDEKACDDVIKDLKAVGEKVKETYNLIHLSNRHIEDGIKGSAVDSITTEYNKIVKMVKEMQDNMGNDVAAVNNIVSSFDAEDKMIKTKFYR</sequence>
<evidence type="ECO:0000313" key="2">
    <source>
        <dbReference type="Proteomes" id="UP000000814"/>
    </source>
</evidence>
<dbReference type="PIR" id="D97014">
    <property type="entry name" value="D97014"/>
</dbReference>
<evidence type="ECO:0000313" key="1">
    <source>
        <dbReference type="EMBL" id="AAK78903.1"/>
    </source>
</evidence>
<dbReference type="GeneID" id="44997437"/>
<dbReference type="KEGG" id="cac:CA_C0927"/>
<proteinExistence type="predicted"/>
<organism evidence="1 2">
    <name type="scientific">Clostridium acetobutylicum (strain ATCC 824 / DSM 792 / JCM 1419 / IAM 19013 / LMG 5710 / NBRC 13948 / NRRL B-527 / VKM B-1787 / 2291 / W)</name>
    <dbReference type="NCBI Taxonomy" id="272562"/>
    <lineage>
        <taxon>Bacteria</taxon>
        <taxon>Bacillati</taxon>
        <taxon>Bacillota</taxon>
        <taxon>Clostridia</taxon>
        <taxon>Eubacteriales</taxon>
        <taxon>Clostridiaceae</taxon>
        <taxon>Clostridium</taxon>
    </lineage>
</organism>
<name>Q97KJ2_CLOAB</name>
<dbReference type="Gene3D" id="1.10.287.1060">
    <property type="entry name" value="ESAT-6-like"/>
    <property type="match status" value="1"/>
</dbReference>
<dbReference type="EMBL" id="AE001437">
    <property type="protein sequence ID" value="AAK78903.1"/>
    <property type="molecule type" value="Genomic_DNA"/>
</dbReference>
<dbReference type="HOGENOM" id="CLU_2328708_0_0_9"/>
<gene>
    <name evidence="1" type="ordered locus">CA_C0927</name>
</gene>